<evidence type="ECO:0000256" key="1">
    <source>
        <dbReference type="SAM" id="Coils"/>
    </source>
</evidence>
<dbReference type="AlphaFoldDB" id="A0AAW0E5H9"/>
<evidence type="ECO:0000313" key="2">
    <source>
        <dbReference type="EMBL" id="KAK7059400.1"/>
    </source>
</evidence>
<evidence type="ECO:0000313" key="3">
    <source>
        <dbReference type="Proteomes" id="UP001362999"/>
    </source>
</evidence>
<reference evidence="2 3" key="1">
    <citation type="journal article" date="2024" name="J Genomics">
        <title>Draft genome sequencing and assembly of Favolaschia claudopus CIRM-BRFM 2984 isolated from oak limbs.</title>
        <authorList>
            <person name="Navarro D."/>
            <person name="Drula E."/>
            <person name="Chaduli D."/>
            <person name="Cazenave R."/>
            <person name="Ahrendt S."/>
            <person name="Wang J."/>
            <person name="Lipzen A."/>
            <person name="Daum C."/>
            <person name="Barry K."/>
            <person name="Grigoriev I.V."/>
            <person name="Favel A."/>
            <person name="Rosso M.N."/>
            <person name="Martin F."/>
        </authorList>
    </citation>
    <scope>NUCLEOTIDE SEQUENCE [LARGE SCALE GENOMIC DNA]</scope>
    <source>
        <strain evidence="2 3">CIRM-BRFM 2984</strain>
    </source>
</reference>
<organism evidence="2 3">
    <name type="scientific">Favolaschia claudopus</name>
    <dbReference type="NCBI Taxonomy" id="2862362"/>
    <lineage>
        <taxon>Eukaryota</taxon>
        <taxon>Fungi</taxon>
        <taxon>Dikarya</taxon>
        <taxon>Basidiomycota</taxon>
        <taxon>Agaricomycotina</taxon>
        <taxon>Agaricomycetes</taxon>
        <taxon>Agaricomycetidae</taxon>
        <taxon>Agaricales</taxon>
        <taxon>Marasmiineae</taxon>
        <taxon>Mycenaceae</taxon>
        <taxon>Favolaschia</taxon>
    </lineage>
</organism>
<name>A0AAW0E5H9_9AGAR</name>
<dbReference type="EMBL" id="JAWWNJ010000003">
    <property type="protein sequence ID" value="KAK7059400.1"/>
    <property type="molecule type" value="Genomic_DNA"/>
</dbReference>
<comment type="caution">
    <text evidence="2">The sequence shown here is derived from an EMBL/GenBank/DDBJ whole genome shotgun (WGS) entry which is preliminary data.</text>
</comment>
<accession>A0AAW0E5H9</accession>
<gene>
    <name evidence="2" type="ORF">R3P38DRAFT_2495701</name>
</gene>
<feature type="non-terminal residue" evidence="2">
    <location>
        <position position="1"/>
    </location>
</feature>
<dbReference type="Proteomes" id="UP001362999">
    <property type="component" value="Unassembled WGS sequence"/>
</dbReference>
<keyword evidence="3" id="KW-1185">Reference proteome</keyword>
<protein>
    <submittedName>
        <fullName evidence="2">Uncharacterized protein</fullName>
    </submittedName>
</protein>
<proteinExistence type="predicted"/>
<keyword evidence="1" id="KW-0175">Coiled coil</keyword>
<feature type="coiled-coil region" evidence="1">
    <location>
        <begin position="361"/>
        <end position="388"/>
    </location>
</feature>
<sequence>EIDSHNYLKNLGLGDSLRRNYKLIIARAERDRQVDNFEQVSSTVERDVRAAWQKQINDWLQDETKRNPYTLQKHNGPTEAHVRAELKREEERDAASGKVPLHGTSATAFLVGGLQIEDAQRRIIAEQAGLTIVSPDRDSKIQELRLALLKKIGRFRELQAMYMPGAARAIAQEEARRDPEAAAPRAEHAKLYMPHELSEAERGAGCVHGLSEMEAKLRVAQSSAALTVLRGRLHAKRHFITFRNDHLTGQKKTTKAHSLIEQLGERVNASANKYRKGYEALIVLKGKDFAPHFRELKNDDIRLDSDNGDTALLAMLGSGRGARAPRNAPGQSKRLMSWIWTVFEGSGDDERDLHDSVRVEWSRAKARKARWEEEVKLLEEEMRRSLRYLEWQATWWESRQESRLEVSSDLKAALRAYALKQAWFHRRIRDFFKSQWDNPVIDEETVLEDADLRTFLS</sequence>